<dbReference type="AlphaFoldDB" id="A0AAD9PUG8"/>
<feature type="domain" description="Reverse transcriptase" evidence="2">
    <location>
        <begin position="4"/>
        <end position="96"/>
    </location>
</feature>
<gene>
    <name evidence="3" type="ORF">P5673_030161</name>
</gene>
<reference evidence="3" key="1">
    <citation type="journal article" date="2023" name="G3 (Bethesda)">
        <title>Whole genome assembly and annotation of the endangered Caribbean coral Acropora cervicornis.</title>
        <authorList>
            <person name="Selwyn J.D."/>
            <person name="Vollmer S.V."/>
        </authorList>
    </citation>
    <scope>NUCLEOTIDE SEQUENCE</scope>
    <source>
        <strain evidence="3">K2</strain>
    </source>
</reference>
<proteinExistence type="predicted"/>
<evidence type="ECO:0000256" key="1">
    <source>
        <dbReference type="SAM" id="Coils"/>
    </source>
</evidence>
<dbReference type="Pfam" id="PF00078">
    <property type="entry name" value="RVT_1"/>
    <property type="match status" value="1"/>
</dbReference>
<comment type="caution">
    <text evidence="3">The sequence shown here is derived from an EMBL/GenBank/DDBJ whole genome shotgun (WGS) entry which is preliminary data.</text>
</comment>
<dbReference type="Proteomes" id="UP001249851">
    <property type="component" value="Unassembled WGS sequence"/>
</dbReference>
<protein>
    <submittedName>
        <fullName evidence="3">Uncharacterized transposon-derived protein F52C9.6</fullName>
    </submittedName>
</protein>
<evidence type="ECO:0000313" key="4">
    <source>
        <dbReference type="Proteomes" id="UP001249851"/>
    </source>
</evidence>
<keyword evidence="1" id="KW-0175">Coiled coil</keyword>
<dbReference type="EMBL" id="JARQWQ010000127">
    <property type="protein sequence ID" value="KAK2549337.1"/>
    <property type="molecule type" value="Genomic_DNA"/>
</dbReference>
<name>A0AAD9PUG8_ACRCE</name>
<dbReference type="PANTHER" id="PTHR47027:SF25">
    <property type="entry name" value="REVERSE TRANSCRIPTASE DOMAIN-CONTAINING PROTEIN"/>
    <property type="match status" value="1"/>
</dbReference>
<evidence type="ECO:0000313" key="3">
    <source>
        <dbReference type="EMBL" id="KAK2549337.1"/>
    </source>
</evidence>
<reference evidence="3" key="2">
    <citation type="journal article" date="2023" name="Science">
        <title>Genomic signatures of disease resistance in endangered staghorn corals.</title>
        <authorList>
            <person name="Vollmer S.V."/>
            <person name="Selwyn J.D."/>
            <person name="Despard B.A."/>
            <person name="Roesel C.L."/>
        </authorList>
    </citation>
    <scope>NUCLEOTIDE SEQUENCE</scope>
    <source>
        <strain evidence="3">K2</strain>
    </source>
</reference>
<evidence type="ECO:0000259" key="2">
    <source>
        <dbReference type="Pfam" id="PF00078"/>
    </source>
</evidence>
<feature type="coiled-coil region" evidence="1">
    <location>
        <begin position="62"/>
        <end position="117"/>
    </location>
</feature>
<dbReference type="PANTHER" id="PTHR47027">
    <property type="entry name" value="REVERSE TRANSCRIPTASE DOMAIN-CONTAINING PROTEIN"/>
    <property type="match status" value="1"/>
</dbReference>
<accession>A0AAD9PUG8</accession>
<organism evidence="3 4">
    <name type="scientific">Acropora cervicornis</name>
    <name type="common">Staghorn coral</name>
    <dbReference type="NCBI Taxonomy" id="6130"/>
    <lineage>
        <taxon>Eukaryota</taxon>
        <taxon>Metazoa</taxon>
        <taxon>Cnidaria</taxon>
        <taxon>Anthozoa</taxon>
        <taxon>Hexacorallia</taxon>
        <taxon>Scleractinia</taxon>
        <taxon>Astrocoeniina</taxon>
        <taxon>Acroporidae</taxon>
        <taxon>Acropora</taxon>
    </lineage>
</organism>
<keyword evidence="4" id="KW-1185">Reference proteome</keyword>
<dbReference type="InterPro" id="IPR000477">
    <property type="entry name" value="RT_dom"/>
</dbReference>
<sequence>MLREVRQGCVWSPLLFGIVIDWVLKNSLEKNDLGIVLEKRRSSRYQKQPLSDLDFPDEKALIHETEQRLQHATSKVEEKGRKVGLTINSKKTKVIDVAEERNDIATILSNLNSLENVDKFVCLGSTISHNGNLTSELDIHIGKAANAFNRLLPVMRHKSIKMPTKTAIYQAVVLSTLLHGSESWNTTVQEEKRLPAFHTRCLRRILGVPWQEHVPNEVIFERISQAPLINILRYKRLTWLGHVTRMHQARLPSRLLP</sequence>